<dbReference type="RefSeq" id="WP_176785415.1">
    <property type="nucleotide sequence ID" value="NZ_FNGS01000001.1"/>
</dbReference>
<organism evidence="3 4">
    <name type="scientific">Siphonobacter aquaeclarae</name>
    <dbReference type="NCBI Taxonomy" id="563176"/>
    <lineage>
        <taxon>Bacteria</taxon>
        <taxon>Pseudomonadati</taxon>
        <taxon>Bacteroidota</taxon>
        <taxon>Cytophagia</taxon>
        <taxon>Cytophagales</taxon>
        <taxon>Cytophagaceae</taxon>
        <taxon>Siphonobacter</taxon>
    </lineage>
</organism>
<evidence type="ECO:0000313" key="4">
    <source>
        <dbReference type="Proteomes" id="UP000198901"/>
    </source>
</evidence>
<feature type="transmembrane region" description="Helical" evidence="1">
    <location>
        <begin position="84"/>
        <end position="106"/>
    </location>
</feature>
<evidence type="ECO:0000259" key="2">
    <source>
        <dbReference type="Pfam" id="PF01757"/>
    </source>
</evidence>
<name>A0A1G9IFI8_9BACT</name>
<reference evidence="3 4" key="1">
    <citation type="submission" date="2016-10" db="EMBL/GenBank/DDBJ databases">
        <authorList>
            <person name="de Groot N.N."/>
        </authorList>
    </citation>
    <scope>NUCLEOTIDE SEQUENCE [LARGE SCALE GENOMIC DNA]</scope>
    <source>
        <strain evidence="3 4">DSM 21668</strain>
    </source>
</reference>
<dbReference type="Proteomes" id="UP000198901">
    <property type="component" value="Unassembled WGS sequence"/>
</dbReference>
<dbReference type="Pfam" id="PF01757">
    <property type="entry name" value="Acyl_transf_3"/>
    <property type="match status" value="1"/>
</dbReference>
<keyword evidence="1" id="KW-1133">Transmembrane helix</keyword>
<feature type="transmembrane region" description="Helical" evidence="1">
    <location>
        <begin position="203"/>
        <end position="225"/>
    </location>
</feature>
<feature type="transmembrane region" description="Helical" evidence="1">
    <location>
        <begin position="305"/>
        <end position="331"/>
    </location>
</feature>
<keyword evidence="1" id="KW-0472">Membrane</keyword>
<feature type="domain" description="Acyltransferase 3" evidence="2">
    <location>
        <begin position="9"/>
        <end position="328"/>
    </location>
</feature>
<dbReference type="PANTHER" id="PTHR23028:SF53">
    <property type="entry name" value="ACYL_TRANSF_3 DOMAIN-CONTAINING PROTEIN"/>
    <property type="match status" value="1"/>
</dbReference>
<keyword evidence="3" id="KW-0808">Transferase</keyword>
<evidence type="ECO:0000313" key="3">
    <source>
        <dbReference type="EMBL" id="SDL23979.1"/>
    </source>
</evidence>
<dbReference type="AlphaFoldDB" id="A0A1G9IFI8"/>
<dbReference type="InterPro" id="IPR050879">
    <property type="entry name" value="Acyltransferase_3"/>
</dbReference>
<evidence type="ECO:0000256" key="1">
    <source>
        <dbReference type="SAM" id="Phobius"/>
    </source>
</evidence>
<accession>A0A1G9IFI8</accession>
<dbReference type="EMBL" id="FNGS01000001">
    <property type="protein sequence ID" value="SDL23979.1"/>
    <property type="molecule type" value="Genomic_DNA"/>
</dbReference>
<dbReference type="GO" id="GO:0016747">
    <property type="term" value="F:acyltransferase activity, transferring groups other than amino-acyl groups"/>
    <property type="evidence" value="ECO:0007669"/>
    <property type="project" value="InterPro"/>
</dbReference>
<keyword evidence="4" id="KW-1185">Reference proteome</keyword>
<dbReference type="PANTHER" id="PTHR23028">
    <property type="entry name" value="ACETYLTRANSFERASE"/>
    <property type="match status" value="1"/>
</dbReference>
<sequence>MNLSDERHNNLDFIRFLAALSVVVSHSYDLSGRVLEEPLRILANYSFSFFGVRTFFVISGYLICSSLVSNPDAVRFFKRRVRRIFPGLVVVVVLCAFVLGPLVTILPAREYFLLPETYNYLINILLYRSQFSLPGVFSTNDTDIVNGSLWTLVYEFSCYIGLFLMHRAGVLRMRSLVLAFFLLGIVADALISGTTYANNFYPSVNMVAGSAIEFTTFFTGGIVLYLYREEARRRRKVLALASLAGLVLLAMLPAPWSRALAFLTLPPGIYYLAFQPGKLNTFGARGDFSYGIYIYSFPVQQTLLYYFPGIHVGLLIILSVVCTMPLAWFSWNFVEKPMIRRRTTAVVASPLT</sequence>
<feature type="transmembrane region" description="Helical" evidence="1">
    <location>
        <begin position="176"/>
        <end position="197"/>
    </location>
</feature>
<dbReference type="GO" id="GO:0016787">
    <property type="term" value="F:hydrolase activity"/>
    <property type="evidence" value="ECO:0007669"/>
    <property type="project" value="UniProtKB-KW"/>
</dbReference>
<dbReference type="InterPro" id="IPR002656">
    <property type="entry name" value="Acyl_transf_3_dom"/>
</dbReference>
<feature type="transmembrane region" description="Helical" evidence="1">
    <location>
        <begin position="42"/>
        <end position="63"/>
    </location>
</feature>
<proteinExistence type="predicted"/>
<protein>
    <submittedName>
        <fullName evidence="3">Peptidoglycan/LPS O-acetylase OafA/YrhL, contains acyltransferase and SGNH-hydrolase domains</fullName>
    </submittedName>
</protein>
<keyword evidence="3" id="KW-0012">Acyltransferase</keyword>
<feature type="transmembrane region" description="Helical" evidence="1">
    <location>
        <begin position="237"/>
        <end position="256"/>
    </location>
</feature>
<feature type="transmembrane region" description="Helical" evidence="1">
    <location>
        <begin position="144"/>
        <end position="164"/>
    </location>
</feature>
<keyword evidence="1" id="KW-0812">Transmembrane</keyword>
<dbReference type="GO" id="GO:0016020">
    <property type="term" value="C:membrane"/>
    <property type="evidence" value="ECO:0007669"/>
    <property type="project" value="TreeGrafter"/>
</dbReference>
<dbReference type="GO" id="GO:0009103">
    <property type="term" value="P:lipopolysaccharide biosynthetic process"/>
    <property type="evidence" value="ECO:0007669"/>
    <property type="project" value="TreeGrafter"/>
</dbReference>
<gene>
    <name evidence="3" type="ORF">SAMN04488090_0460</name>
</gene>
<keyword evidence="3" id="KW-0378">Hydrolase</keyword>